<organism evidence="6 7">
    <name type="scientific">[Candida] arabinofermentans NRRL YB-2248</name>
    <dbReference type="NCBI Taxonomy" id="983967"/>
    <lineage>
        <taxon>Eukaryota</taxon>
        <taxon>Fungi</taxon>
        <taxon>Dikarya</taxon>
        <taxon>Ascomycota</taxon>
        <taxon>Saccharomycotina</taxon>
        <taxon>Pichiomycetes</taxon>
        <taxon>Pichiales</taxon>
        <taxon>Pichiaceae</taxon>
        <taxon>Ogataea</taxon>
        <taxon>Ogataea/Candida clade</taxon>
    </lineage>
</organism>
<keyword evidence="2" id="KW-0808">Transferase</keyword>
<dbReference type="OrthoDB" id="424302at2759"/>
<evidence type="ECO:0000256" key="1">
    <source>
        <dbReference type="ARBA" id="ARBA00006924"/>
    </source>
</evidence>
<dbReference type="GO" id="GO:0017136">
    <property type="term" value="F:histone deacetylase activity, NAD-dependent"/>
    <property type="evidence" value="ECO:0007669"/>
    <property type="project" value="TreeGrafter"/>
</dbReference>
<proteinExistence type="inferred from homology"/>
<dbReference type="SUPFAM" id="SSF52467">
    <property type="entry name" value="DHS-like NAD/FAD-binding domain"/>
    <property type="match status" value="1"/>
</dbReference>
<evidence type="ECO:0000256" key="4">
    <source>
        <dbReference type="PROSITE-ProRule" id="PRU00236"/>
    </source>
</evidence>
<comment type="similarity">
    <text evidence="1">Belongs to the sirtuin family. Class I subfamily.</text>
</comment>
<dbReference type="Proteomes" id="UP000094801">
    <property type="component" value="Unassembled WGS sequence"/>
</dbReference>
<feature type="active site" description="Proton acceptor" evidence="4">
    <location>
        <position position="126"/>
    </location>
</feature>
<dbReference type="GO" id="GO:0005634">
    <property type="term" value="C:nucleus"/>
    <property type="evidence" value="ECO:0007669"/>
    <property type="project" value="TreeGrafter"/>
</dbReference>
<evidence type="ECO:0000256" key="3">
    <source>
        <dbReference type="ARBA" id="ARBA00023027"/>
    </source>
</evidence>
<evidence type="ECO:0000313" key="7">
    <source>
        <dbReference type="Proteomes" id="UP000094801"/>
    </source>
</evidence>
<dbReference type="InterPro" id="IPR026590">
    <property type="entry name" value="Ssirtuin_cat_dom"/>
</dbReference>
<dbReference type="InterPro" id="IPR029035">
    <property type="entry name" value="DHS-like_NAD/FAD-binding_dom"/>
</dbReference>
<dbReference type="AlphaFoldDB" id="A0A1E4SYK4"/>
<feature type="binding site" evidence="4">
    <location>
        <position position="139"/>
    </location>
    <ligand>
        <name>Zn(2+)</name>
        <dbReference type="ChEBI" id="CHEBI:29105"/>
    </ligand>
</feature>
<feature type="binding site" evidence="4">
    <location>
        <position position="189"/>
    </location>
    <ligand>
        <name>Zn(2+)</name>
        <dbReference type="ChEBI" id="CHEBI:29105"/>
    </ligand>
</feature>
<dbReference type="InterPro" id="IPR003000">
    <property type="entry name" value="Sirtuin"/>
</dbReference>
<sequence>MIPPQHLESFHDFLRSSNCKTILALIGAGLSVSSGLPTFRGSGGDWKNYTSIDLATPDAFDRDPGLVWQFYSYRRHMALNAMPNTGHYTISKLSLLNKINFLSITQNIDGLSQRSGHDPDKLLEFHGSLFSVKCTNFICSYKINNNFDDPITKKLEFSLKDFINPNNDGSYTPPIPNIDESWLPHCPDCEEGLLRPGIVWFGESLPLQLIDRADEFMIQNKKVDLILVIGTSRSVWPASSYVEMVKEQGGNIAIFNTEFDNDLENDGSCWQFIGDCADTLPIALEPLIGSLS</sequence>
<keyword evidence="4" id="KW-0862">Zinc</keyword>
<feature type="binding site" evidence="4">
    <location>
        <position position="186"/>
    </location>
    <ligand>
        <name>Zn(2+)</name>
        <dbReference type="ChEBI" id="CHEBI:29105"/>
    </ligand>
</feature>
<gene>
    <name evidence="6" type="ORF">CANARDRAFT_176794</name>
</gene>
<dbReference type="PANTHER" id="PTHR11085">
    <property type="entry name" value="NAD-DEPENDENT PROTEIN DEACYLASE SIRTUIN-5, MITOCHONDRIAL-RELATED"/>
    <property type="match status" value="1"/>
</dbReference>
<dbReference type="InterPro" id="IPR026591">
    <property type="entry name" value="Sirtuin_cat_small_dom_sf"/>
</dbReference>
<dbReference type="GO" id="GO:0046872">
    <property type="term" value="F:metal ion binding"/>
    <property type="evidence" value="ECO:0007669"/>
    <property type="project" value="UniProtKB-KW"/>
</dbReference>
<keyword evidence="7" id="KW-1185">Reference proteome</keyword>
<evidence type="ECO:0000256" key="2">
    <source>
        <dbReference type="ARBA" id="ARBA00022679"/>
    </source>
</evidence>
<feature type="binding site" evidence="4">
    <location>
        <position position="134"/>
    </location>
    <ligand>
        <name>Zn(2+)</name>
        <dbReference type="ChEBI" id="CHEBI:29105"/>
    </ligand>
</feature>
<reference evidence="7" key="1">
    <citation type="submission" date="2016-04" db="EMBL/GenBank/DDBJ databases">
        <title>Comparative genomics of biotechnologically important yeasts.</title>
        <authorList>
            <consortium name="DOE Joint Genome Institute"/>
            <person name="Riley R."/>
            <person name="Haridas S."/>
            <person name="Wolfe K.H."/>
            <person name="Lopes M.R."/>
            <person name="Hittinger C.T."/>
            <person name="Goker M."/>
            <person name="Salamov A."/>
            <person name="Wisecaver J."/>
            <person name="Long T.M."/>
            <person name="Aerts A.L."/>
            <person name="Barry K."/>
            <person name="Choi C."/>
            <person name="Clum A."/>
            <person name="Coughlan A.Y."/>
            <person name="Deshpande S."/>
            <person name="Douglass A.P."/>
            <person name="Hanson S.J."/>
            <person name="Klenk H.-P."/>
            <person name="Labutti K."/>
            <person name="Lapidus A."/>
            <person name="Lindquist E."/>
            <person name="Lipzen A."/>
            <person name="Meier-Kolthoff J.P."/>
            <person name="Ohm R.A."/>
            <person name="Otillar R.P."/>
            <person name="Pangilinan J."/>
            <person name="Peng Y."/>
            <person name="Rokas A."/>
            <person name="Rosa C.A."/>
            <person name="Scheuner C."/>
            <person name="Sibirny A.A."/>
            <person name="Slot J.C."/>
            <person name="Stielow J.B."/>
            <person name="Sun H."/>
            <person name="Kurtzman C.P."/>
            <person name="Blackwell M."/>
            <person name="Grigoriev I.V."/>
            <person name="Jeffries T.W."/>
        </authorList>
    </citation>
    <scope>NUCLEOTIDE SEQUENCE [LARGE SCALE GENOMIC DNA]</scope>
    <source>
        <strain evidence="7">NRRL YB-2248</strain>
    </source>
</reference>
<keyword evidence="3" id="KW-0520">NAD</keyword>
<dbReference type="Pfam" id="PF02146">
    <property type="entry name" value="SIR2"/>
    <property type="match status" value="1"/>
</dbReference>
<keyword evidence="4" id="KW-0479">Metal-binding</keyword>
<evidence type="ECO:0000313" key="6">
    <source>
        <dbReference type="EMBL" id="ODV84564.1"/>
    </source>
</evidence>
<feature type="domain" description="Deacetylase sirtuin-type" evidence="5">
    <location>
        <begin position="1"/>
        <end position="291"/>
    </location>
</feature>
<dbReference type="PROSITE" id="PS50305">
    <property type="entry name" value="SIRTUIN"/>
    <property type="match status" value="1"/>
</dbReference>
<dbReference type="Gene3D" id="3.40.50.1220">
    <property type="entry name" value="TPP-binding domain"/>
    <property type="match status" value="1"/>
</dbReference>
<protein>
    <recommendedName>
        <fullName evidence="5">Deacetylase sirtuin-type domain-containing protein</fullName>
    </recommendedName>
</protein>
<dbReference type="Gene3D" id="3.30.1600.10">
    <property type="entry name" value="SIR2/SIRT2 'Small Domain"/>
    <property type="match status" value="1"/>
</dbReference>
<name>A0A1E4SYK4_9ASCO</name>
<dbReference type="STRING" id="983967.A0A1E4SYK4"/>
<accession>A0A1E4SYK4</accession>
<dbReference type="GO" id="GO:0070403">
    <property type="term" value="F:NAD+ binding"/>
    <property type="evidence" value="ECO:0007669"/>
    <property type="project" value="InterPro"/>
</dbReference>
<dbReference type="PANTHER" id="PTHR11085:SF10">
    <property type="entry name" value="NAD-DEPENDENT PROTEIN DEACYLASE SIRTUIN-5, MITOCHONDRIAL-RELATED"/>
    <property type="match status" value="1"/>
</dbReference>
<evidence type="ECO:0000259" key="5">
    <source>
        <dbReference type="PROSITE" id="PS50305"/>
    </source>
</evidence>
<dbReference type="EMBL" id="KV453856">
    <property type="protein sequence ID" value="ODV84564.1"/>
    <property type="molecule type" value="Genomic_DNA"/>
</dbReference>
<dbReference type="InterPro" id="IPR050134">
    <property type="entry name" value="NAD-dep_sirtuin_deacylases"/>
</dbReference>